<dbReference type="Proteomes" id="UP000696280">
    <property type="component" value="Unassembled WGS sequence"/>
</dbReference>
<name>A0A9N9PWG2_9HELO</name>
<comment type="caution">
    <text evidence="1">The sequence shown here is derived from an EMBL/GenBank/DDBJ whole genome shotgun (WGS) entry which is preliminary data.</text>
</comment>
<dbReference type="OrthoDB" id="3490140at2759"/>
<proteinExistence type="predicted"/>
<gene>
    <name evidence="1" type="ORF">HYFRA_00003961</name>
</gene>
<keyword evidence="2" id="KW-1185">Reference proteome</keyword>
<dbReference type="AlphaFoldDB" id="A0A9N9PWG2"/>
<evidence type="ECO:0000313" key="1">
    <source>
        <dbReference type="EMBL" id="CAG8956572.1"/>
    </source>
</evidence>
<sequence length="163" mass="18716">MVSANIHRSSLPCAQPQWYLGPKINYLFTLPDEVLLMILQECGTIMNPDLAKQSKPPRCGNVIFSLCAGLTCKRLYNIHWGLFGKVNIYPNWTESEAGYTLPYVCPEWCDYEKLNGKPHLYTRTFIPQQLLEEWFITAGYRKVTRSPYASKSGSHHKKETALQ</sequence>
<organism evidence="1 2">
    <name type="scientific">Hymenoscyphus fraxineus</name>
    <dbReference type="NCBI Taxonomy" id="746836"/>
    <lineage>
        <taxon>Eukaryota</taxon>
        <taxon>Fungi</taxon>
        <taxon>Dikarya</taxon>
        <taxon>Ascomycota</taxon>
        <taxon>Pezizomycotina</taxon>
        <taxon>Leotiomycetes</taxon>
        <taxon>Helotiales</taxon>
        <taxon>Helotiaceae</taxon>
        <taxon>Hymenoscyphus</taxon>
    </lineage>
</organism>
<accession>A0A9N9PWG2</accession>
<reference evidence="1" key="1">
    <citation type="submission" date="2021-07" db="EMBL/GenBank/DDBJ databases">
        <authorList>
            <person name="Durling M."/>
        </authorList>
    </citation>
    <scope>NUCLEOTIDE SEQUENCE</scope>
</reference>
<evidence type="ECO:0000313" key="2">
    <source>
        <dbReference type="Proteomes" id="UP000696280"/>
    </source>
</evidence>
<protein>
    <submittedName>
        <fullName evidence="1">Uncharacterized protein</fullName>
    </submittedName>
</protein>
<dbReference type="EMBL" id="CAJVRL010000070">
    <property type="protein sequence ID" value="CAG8956572.1"/>
    <property type="molecule type" value="Genomic_DNA"/>
</dbReference>